<dbReference type="GO" id="GO:0005615">
    <property type="term" value="C:extracellular space"/>
    <property type="evidence" value="ECO:0007669"/>
    <property type="project" value="TreeGrafter"/>
</dbReference>
<dbReference type="GO" id="GO:0016298">
    <property type="term" value="F:lipase activity"/>
    <property type="evidence" value="ECO:0007669"/>
    <property type="project" value="InterPro"/>
</dbReference>
<dbReference type="EMBL" id="GFXV01000865">
    <property type="protein sequence ID" value="MBW12670.1"/>
    <property type="molecule type" value="Transcribed_RNA"/>
</dbReference>
<dbReference type="InterPro" id="IPR029058">
    <property type="entry name" value="AB_hydrolase_fold"/>
</dbReference>
<comment type="similarity">
    <text evidence="2 4">Belongs to the AB hydrolase superfamily. Lipase family.</text>
</comment>
<dbReference type="CDD" id="cd00707">
    <property type="entry name" value="Pancreat_lipase_like"/>
    <property type="match status" value="1"/>
</dbReference>
<dbReference type="InterPro" id="IPR013818">
    <property type="entry name" value="Lipase"/>
</dbReference>
<proteinExistence type="inferred from homology"/>
<keyword evidence="5" id="KW-0732">Signal</keyword>
<gene>
    <name evidence="7" type="primary">liph-a_3</name>
</gene>
<comment type="subcellular location">
    <subcellularLocation>
        <location evidence="1">Secreted</location>
    </subcellularLocation>
</comment>
<evidence type="ECO:0000259" key="6">
    <source>
        <dbReference type="Pfam" id="PF00151"/>
    </source>
</evidence>
<feature type="signal peptide" evidence="5">
    <location>
        <begin position="1"/>
        <end position="27"/>
    </location>
</feature>
<dbReference type="GO" id="GO:0017171">
    <property type="term" value="F:serine hydrolase activity"/>
    <property type="evidence" value="ECO:0007669"/>
    <property type="project" value="TreeGrafter"/>
</dbReference>
<evidence type="ECO:0000256" key="3">
    <source>
        <dbReference type="ARBA" id="ARBA00022525"/>
    </source>
</evidence>
<keyword evidence="3" id="KW-0964">Secreted</keyword>
<dbReference type="PANTHER" id="PTHR11610">
    <property type="entry name" value="LIPASE"/>
    <property type="match status" value="1"/>
</dbReference>
<protein>
    <submittedName>
        <fullName evidence="7">Lipase member H-A</fullName>
    </submittedName>
</protein>
<dbReference type="InterPro" id="IPR000734">
    <property type="entry name" value="TAG_lipase"/>
</dbReference>
<sequence>MFDKILSSFSYVQLFLLCLQLSNFVSSTQVYSYENLFHGKITENNELDQYSTTDSHLIEVNKSVTFWLYTKEHPEFSLRLVPNDPTSLSSSGFNGSKPTKILIHGWLGDSESEQSVCLTLKSEYFALFDYNVVCVDWSVIALDFPYFTAWLRCKEIGNYIGEMITTITENTSQTNDHIHIIGFSMGAHIAGFAGKRLGGKVHRITGLDPARPLFFSKHPTERLNQTDAQFVDIVHTTSLVLGQHKPIGNIDFYPNGGITRQPGCRYDYVYGEVCSHFKSYEFYARSIRSRDEFKSIKCDKWKDYEQSKCEDSENYTYMGEYANFNFSGSYYLSVP</sequence>
<dbReference type="Gene3D" id="3.40.50.1820">
    <property type="entry name" value="alpha/beta hydrolase"/>
    <property type="match status" value="1"/>
</dbReference>
<evidence type="ECO:0000256" key="1">
    <source>
        <dbReference type="ARBA" id="ARBA00004613"/>
    </source>
</evidence>
<evidence type="ECO:0000256" key="4">
    <source>
        <dbReference type="RuleBase" id="RU004262"/>
    </source>
</evidence>
<organism evidence="7">
    <name type="scientific">Melanaphis sacchari</name>
    <dbReference type="NCBI Taxonomy" id="742174"/>
    <lineage>
        <taxon>Eukaryota</taxon>
        <taxon>Metazoa</taxon>
        <taxon>Ecdysozoa</taxon>
        <taxon>Arthropoda</taxon>
        <taxon>Hexapoda</taxon>
        <taxon>Insecta</taxon>
        <taxon>Pterygota</taxon>
        <taxon>Neoptera</taxon>
        <taxon>Paraneoptera</taxon>
        <taxon>Hemiptera</taxon>
        <taxon>Sternorrhyncha</taxon>
        <taxon>Aphidomorpha</taxon>
        <taxon>Aphidoidea</taxon>
        <taxon>Aphididae</taxon>
        <taxon>Aphidini</taxon>
        <taxon>Melanaphis</taxon>
    </lineage>
</organism>
<dbReference type="OrthoDB" id="199913at2759"/>
<dbReference type="FunFam" id="3.40.50.1820:FF:000076">
    <property type="entry name" value="phospholipase A1"/>
    <property type="match status" value="1"/>
</dbReference>
<dbReference type="AlphaFoldDB" id="A0A2H8TF54"/>
<dbReference type="SUPFAM" id="SSF53474">
    <property type="entry name" value="alpha/beta-Hydrolases"/>
    <property type="match status" value="1"/>
</dbReference>
<reference evidence="7" key="1">
    <citation type="submission" date="2017-10" db="EMBL/GenBank/DDBJ databases">
        <title>Transcriptome Assembly of Sugarcane Aphid Adults.</title>
        <authorList>
            <person name="Scully E.D."/>
            <person name="Palmer N.A."/>
            <person name="Geib S.M."/>
            <person name="Sarath G."/>
            <person name="Sattler S.E."/>
        </authorList>
    </citation>
    <scope>NUCLEOTIDE SEQUENCE</scope>
    <source>
        <tissue evidence="7">Whole body</tissue>
    </source>
</reference>
<dbReference type="GO" id="GO:0016042">
    <property type="term" value="P:lipid catabolic process"/>
    <property type="evidence" value="ECO:0007669"/>
    <property type="project" value="TreeGrafter"/>
</dbReference>
<evidence type="ECO:0000256" key="2">
    <source>
        <dbReference type="ARBA" id="ARBA00010701"/>
    </source>
</evidence>
<dbReference type="PRINTS" id="PR00821">
    <property type="entry name" value="TAGLIPASE"/>
</dbReference>
<name>A0A2H8TF54_9HEMI</name>
<feature type="chain" id="PRO_5014183240" evidence="5">
    <location>
        <begin position="28"/>
        <end position="335"/>
    </location>
</feature>
<evidence type="ECO:0000313" key="7">
    <source>
        <dbReference type="EMBL" id="MBW12670.1"/>
    </source>
</evidence>
<dbReference type="InterPro" id="IPR033906">
    <property type="entry name" value="Lipase_N"/>
</dbReference>
<dbReference type="PANTHER" id="PTHR11610:SF173">
    <property type="entry name" value="LIPASE DOMAIN-CONTAINING PROTEIN-RELATED"/>
    <property type="match status" value="1"/>
</dbReference>
<dbReference type="Pfam" id="PF00151">
    <property type="entry name" value="Lipase"/>
    <property type="match status" value="1"/>
</dbReference>
<evidence type="ECO:0000256" key="5">
    <source>
        <dbReference type="SAM" id="SignalP"/>
    </source>
</evidence>
<accession>A0A2H8TF54</accession>
<feature type="domain" description="Lipase" evidence="6">
    <location>
        <begin position="59"/>
        <end position="323"/>
    </location>
</feature>